<dbReference type="Pfam" id="PF03193">
    <property type="entry name" value="RsgA_GTPase"/>
    <property type="match status" value="1"/>
</dbReference>
<dbReference type="GO" id="GO:0003924">
    <property type="term" value="F:GTPase activity"/>
    <property type="evidence" value="ECO:0000318"/>
    <property type="project" value="GO_Central"/>
</dbReference>
<keyword evidence="2" id="KW-0812">Transmembrane</keyword>
<dbReference type="PANTHER" id="PTHR32120:SF11">
    <property type="entry name" value="SMALL RIBOSOMAL SUBUNIT BIOGENESIS GTPASE RSGA 1, MITOCHONDRIAL-RELATED"/>
    <property type="match status" value="1"/>
</dbReference>
<feature type="domain" description="EngC GTPase" evidence="3">
    <location>
        <begin position="7"/>
        <end position="151"/>
    </location>
</feature>
<evidence type="ECO:0000313" key="5">
    <source>
        <dbReference type="Proteomes" id="UP000001514"/>
    </source>
</evidence>
<dbReference type="Gene3D" id="3.40.50.300">
    <property type="entry name" value="P-loop containing nucleotide triphosphate hydrolases"/>
    <property type="match status" value="1"/>
</dbReference>
<dbReference type="AlphaFoldDB" id="D8QVZ7"/>
<keyword evidence="5" id="KW-1185">Reference proteome</keyword>
<dbReference type="GO" id="GO:0005525">
    <property type="term" value="F:GTP binding"/>
    <property type="evidence" value="ECO:0007669"/>
    <property type="project" value="InterPro"/>
</dbReference>
<dbReference type="GO" id="GO:0019843">
    <property type="term" value="F:rRNA binding"/>
    <property type="evidence" value="ECO:0000318"/>
    <property type="project" value="GO_Central"/>
</dbReference>
<feature type="transmembrane region" description="Helical" evidence="2">
    <location>
        <begin position="285"/>
        <end position="306"/>
    </location>
</feature>
<name>D8QVZ7_SELML</name>
<dbReference type="SUPFAM" id="SSF52540">
    <property type="entry name" value="P-loop containing nucleoside triphosphate hydrolases"/>
    <property type="match status" value="1"/>
</dbReference>
<dbReference type="InterPro" id="IPR027417">
    <property type="entry name" value="P-loop_NTPase"/>
</dbReference>
<sequence>MPVRSGGAIPSKSLASGINRPRLDPVIMNRFLVEGESTGIPLAVVLSKADLVTLEMKDSWEKQLMESGYKLYICSVETGMGPLHEDKTSVVFGPSGVRKSSLINFLRGKSCLPPDDIQALDEVDNELLLIAIVSIAVVSAFTSQLDRPGYNSRRLKISTKEEQCLISSADKSVQEMDRLIDEIDSKSCPRVAYGSLASHEQQSSSNINLTTPLNPPCLDKALQGLPQKYTYKELASGNLASSKCFRGVLDVRNLDSLFLGEACEFSRATCSLGARTMDTDETKKAMLCFLLGFSPGHFVCFLYFLVGRILSLEEWSSSNNRDSWPWTREPTSKAVTS</sequence>
<dbReference type="InterPro" id="IPR010914">
    <property type="entry name" value="RsgA_GTPase_dom"/>
</dbReference>
<organism evidence="5">
    <name type="scientific">Selaginella moellendorffii</name>
    <name type="common">Spikemoss</name>
    <dbReference type="NCBI Taxonomy" id="88036"/>
    <lineage>
        <taxon>Eukaryota</taxon>
        <taxon>Viridiplantae</taxon>
        <taxon>Streptophyta</taxon>
        <taxon>Embryophyta</taxon>
        <taxon>Tracheophyta</taxon>
        <taxon>Lycopodiopsida</taxon>
        <taxon>Selaginellales</taxon>
        <taxon>Selaginellaceae</taxon>
        <taxon>Selaginella</taxon>
    </lineage>
</organism>
<accession>D8QVZ7</accession>
<dbReference type="GO" id="GO:0000028">
    <property type="term" value="P:ribosomal small subunit assembly"/>
    <property type="evidence" value="ECO:0000318"/>
    <property type="project" value="GO_Central"/>
</dbReference>
<dbReference type="PANTHER" id="PTHR32120">
    <property type="entry name" value="SMALL RIBOSOMAL SUBUNIT BIOGENESIS GTPASE RSGA"/>
    <property type="match status" value="1"/>
</dbReference>
<evidence type="ECO:0000313" key="4">
    <source>
        <dbReference type="EMBL" id="EFJ36146.1"/>
    </source>
</evidence>
<dbReference type="STRING" id="88036.D8QVZ7"/>
<evidence type="ECO:0000259" key="3">
    <source>
        <dbReference type="PROSITE" id="PS50936"/>
    </source>
</evidence>
<keyword evidence="2" id="KW-0472">Membrane</keyword>
<proteinExistence type="predicted"/>
<keyword evidence="2" id="KW-1133">Transmembrane helix</keyword>
<evidence type="ECO:0000256" key="1">
    <source>
        <dbReference type="SAM" id="MobiDB-lite"/>
    </source>
</evidence>
<dbReference type="InterPro" id="IPR004881">
    <property type="entry name" value="Ribosome_biogen_GTPase_RsgA"/>
</dbReference>
<dbReference type="EMBL" id="GL377567">
    <property type="protein sequence ID" value="EFJ36146.1"/>
    <property type="molecule type" value="Genomic_DNA"/>
</dbReference>
<dbReference type="HOGENOM" id="CLU_824864_0_0_1"/>
<dbReference type="PROSITE" id="PS50936">
    <property type="entry name" value="ENGC_GTPASE"/>
    <property type="match status" value="1"/>
</dbReference>
<protein>
    <recommendedName>
        <fullName evidence="3">EngC GTPase domain-containing protein</fullName>
    </recommendedName>
</protein>
<gene>
    <name evidence="4" type="ORF">SELMODRAFT_404650</name>
</gene>
<evidence type="ECO:0000256" key="2">
    <source>
        <dbReference type="SAM" id="Phobius"/>
    </source>
</evidence>
<dbReference type="Gramene" id="EFJ36146">
    <property type="protein sequence ID" value="EFJ36146"/>
    <property type="gene ID" value="SELMODRAFT_404650"/>
</dbReference>
<reference evidence="4 5" key="1">
    <citation type="journal article" date="2011" name="Science">
        <title>The Selaginella genome identifies genetic changes associated with the evolution of vascular plants.</title>
        <authorList>
            <person name="Banks J.A."/>
            <person name="Nishiyama T."/>
            <person name="Hasebe M."/>
            <person name="Bowman J.L."/>
            <person name="Gribskov M."/>
            <person name="dePamphilis C."/>
            <person name="Albert V.A."/>
            <person name="Aono N."/>
            <person name="Aoyama T."/>
            <person name="Ambrose B.A."/>
            <person name="Ashton N.W."/>
            <person name="Axtell M.J."/>
            <person name="Barker E."/>
            <person name="Barker M.S."/>
            <person name="Bennetzen J.L."/>
            <person name="Bonawitz N.D."/>
            <person name="Chapple C."/>
            <person name="Cheng C."/>
            <person name="Correa L.G."/>
            <person name="Dacre M."/>
            <person name="DeBarry J."/>
            <person name="Dreyer I."/>
            <person name="Elias M."/>
            <person name="Engstrom E.M."/>
            <person name="Estelle M."/>
            <person name="Feng L."/>
            <person name="Finet C."/>
            <person name="Floyd S.K."/>
            <person name="Frommer W.B."/>
            <person name="Fujita T."/>
            <person name="Gramzow L."/>
            <person name="Gutensohn M."/>
            <person name="Harholt J."/>
            <person name="Hattori M."/>
            <person name="Heyl A."/>
            <person name="Hirai T."/>
            <person name="Hiwatashi Y."/>
            <person name="Ishikawa M."/>
            <person name="Iwata M."/>
            <person name="Karol K.G."/>
            <person name="Koehler B."/>
            <person name="Kolukisaoglu U."/>
            <person name="Kubo M."/>
            <person name="Kurata T."/>
            <person name="Lalonde S."/>
            <person name="Li K."/>
            <person name="Li Y."/>
            <person name="Litt A."/>
            <person name="Lyons E."/>
            <person name="Manning G."/>
            <person name="Maruyama T."/>
            <person name="Michael T.P."/>
            <person name="Mikami K."/>
            <person name="Miyazaki S."/>
            <person name="Morinaga S."/>
            <person name="Murata T."/>
            <person name="Mueller-Roeber B."/>
            <person name="Nelson D.R."/>
            <person name="Obara M."/>
            <person name="Oguri Y."/>
            <person name="Olmstead R.G."/>
            <person name="Onodera N."/>
            <person name="Petersen B.L."/>
            <person name="Pils B."/>
            <person name="Prigge M."/>
            <person name="Rensing S.A."/>
            <person name="Riano-Pachon D.M."/>
            <person name="Roberts A.W."/>
            <person name="Sato Y."/>
            <person name="Scheller H.V."/>
            <person name="Schulz B."/>
            <person name="Schulz C."/>
            <person name="Shakirov E.V."/>
            <person name="Shibagaki N."/>
            <person name="Shinohara N."/>
            <person name="Shippen D.E."/>
            <person name="Soerensen I."/>
            <person name="Sotooka R."/>
            <person name="Sugimoto N."/>
            <person name="Sugita M."/>
            <person name="Sumikawa N."/>
            <person name="Tanurdzic M."/>
            <person name="Theissen G."/>
            <person name="Ulvskov P."/>
            <person name="Wakazuki S."/>
            <person name="Weng J.K."/>
            <person name="Willats W.W."/>
            <person name="Wipf D."/>
            <person name="Wolf P.G."/>
            <person name="Yang L."/>
            <person name="Zimmer A.D."/>
            <person name="Zhu Q."/>
            <person name="Mitros T."/>
            <person name="Hellsten U."/>
            <person name="Loque D."/>
            <person name="Otillar R."/>
            <person name="Salamov A."/>
            <person name="Schmutz J."/>
            <person name="Shapiro H."/>
            <person name="Lindquist E."/>
            <person name="Lucas S."/>
            <person name="Rokhsar D."/>
            <person name="Grigoriev I.V."/>
        </authorList>
    </citation>
    <scope>NUCLEOTIDE SEQUENCE [LARGE SCALE GENOMIC DNA]</scope>
</reference>
<dbReference type="Proteomes" id="UP000001514">
    <property type="component" value="Unassembled WGS sequence"/>
</dbReference>
<dbReference type="KEGG" id="smo:SELMODRAFT_404650"/>
<dbReference type="InParanoid" id="D8QVZ7"/>
<feature type="region of interest" description="Disordered" evidence="1">
    <location>
        <begin position="318"/>
        <end position="337"/>
    </location>
</feature>